<dbReference type="PANTHER" id="PTHR30204:SF58">
    <property type="entry name" value="HTH-TYPE TRANSCRIPTIONAL REGULATOR YFMP"/>
    <property type="match status" value="1"/>
</dbReference>
<dbReference type="NCBIfam" id="NF047375">
    <property type="entry name" value="HeatShock_HspR"/>
    <property type="match status" value="1"/>
</dbReference>
<dbReference type="InterPro" id="IPR047057">
    <property type="entry name" value="MerR_fam"/>
</dbReference>
<comment type="caution">
    <text evidence="2">The sequence shown here is derived from an EMBL/GenBank/DDBJ whole genome shotgun (WGS) entry which is preliminary data.</text>
</comment>
<dbReference type="PROSITE" id="PS50937">
    <property type="entry name" value="HTH_MERR_2"/>
    <property type="match status" value="1"/>
</dbReference>
<dbReference type="InterPro" id="IPR009061">
    <property type="entry name" value="DNA-bd_dom_put_sf"/>
</dbReference>
<dbReference type="Pfam" id="PF13411">
    <property type="entry name" value="MerR_1"/>
    <property type="match status" value="1"/>
</dbReference>
<protein>
    <submittedName>
        <fullName evidence="2">MerR family transcriptional regulator</fullName>
    </submittedName>
</protein>
<accession>A0A1V8PLK8</accession>
<dbReference type="SUPFAM" id="SSF46955">
    <property type="entry name" value="Putative DNA-binding domain"/>
    <property type="match status" value="1"/>
</dbReference>
<name>A0A1V8PLK8_9BIFI</name>
<dbReference type="SMART" id="SM00422">
    <property type="entry name" value="HTH_MERR"/>
    <property type="match status" value="1"/>
</dbReference>
<dbReference type="InterPro" id="IPR000551">
    <property type="entry name" value="MerR-type_HTH_dom"/>
</dbReference>
<dbReference type="Gene3D" id="1.10.1660.10">
    <property type="match status" value="1"/>
</dbReference>
<evidence type="ECO:0000256" key="1">
    <source>
        <dbReference type="ARBA" id="ARBA00023125"/>
    </source>
</evidence>
<proteinExistence type="predicted"/>
<evidence type="ECO:0000313" key="2">
    <source>
        <dbReference type="EMBL" id="OQM49571.1"/>
    </source>
</evidence>
<evidence type="ECO:0000313" key="3">
    <source>
        <dbReference type="Proteomes" id="UP000192666"/>
    </source>
</evidence>
<dbReference type="EMBL" id="NAQA01000008">
    <property type="protein sequence ID" value="OQM49571.1"/>
    <property type="molecule type" value="Genomic_DNA"/>
</dbReference>
<dbReference type="GeneID" id="45583467"/>
<dbReference type="Proteomes" id="UP000192666">
    <property type="component" value="Unassembled WGS sequence"/>
</dbReference>
<dbReference type="PANTHER" id="PTHR30204">
    <property type="entry name" value="REDOX-CYCLING DRUG-SENSING TRANSCRIPTIONAL ACTIVATOR SOXR"/>
    <property type="match status" value="1"/>
</dbReference>
<dbReference type="AlphaFoldDB" id="A0A1V8PLK8"/>
<sequence length="221" mass="24554">MARASRTSQARAARQAKMLYDMCAMAIVAGRADLDGADEVGFDIELPMFTVGRAGELANVHPQTLRQYDRLGLVVPQRTDGGARRYSLRDIARLAKSQQLSQEEGINLAGIARILSLEEENRELRRQVERLRKPAGSSVFAADTDGDIVEIERSRRARMWRRQIQVNARQLPSRESLESARVTADAYDTPNGGVARENKGVQRGKPALDPVSRSIVLWGID</sequence>
<reference evidence="2 3" key="1">
    <citation type="submission" date="2017-03" db="EMBL/GenBank/DDBJ databases">
        <title>Maternal inheritance of bifidobacteria.</title>
        <authorList>
            <person name="Lugli G.A."/>
            <person name="Duranti S."/>
            <person name="Milani C."/>
            <person name="Mancabelli L."/>
        </authorList>
    </citation>
    <scope>NUCLEOTIDE SEQUENCE [LARGE SCALE GENOMIC DNA]</scope>
    <source>
        <strain evidence="2 3">1899B</strain>
    </source>
</reference>
<dbReference type="CDD" id="cd04766">
    <property type="entry name" value="HTH_HspR"/>
    <property type="match status" value="1"/>
</dbReference>
<organism evidence="2 3">
    <name type="scientific">Bifidobacterium catenulatum</name>
    <dbReference type="NCBI Taxonomy" id="1686"/>
    <lineage>
        <taxon>Bacteria</taxon>
        <taxon>Bacillati</taxon>
        <taxon>Actinomycetota</taxon>
        <taxon>Actinomycetes</taxon>
        <taxon>Bifidobacteriales</taxon>
        <taxon>Bifidobacteriaceae</taxon>
        <taxon>Bifidobacterium</taxon>
    </lineage>
</organism>
<dbReference type="GO" id="GO:0003677">
    <property type="term" value="F:DNA binding"/>
    <property type="evidence" value="ECO:0007669"/>
    <property type="project" value="UniProtKB-KW"/>
</dbReference>
<gene>
    <name evidence="2" type="ORF">B5782_1704</name>
</gene>
<keyword evidence="1" id="KW-0238">DNA-binding</keyword>
<dbReference type="GO" id="GO:0003700">
    <property type="term" value="F:DNA-binding transcription factor activity"/>
    <property type="evidence" value="ECO:0007669"/>
    <property type="project" value="InterPro"/>
</dbReference>
<dbReference type="RefSeq" id="WP_003835878.1">
    <property type="nucleotide sequence ID" value="NZ_CP128186.1"/>
</dbReference>